<dbReference type="GO" id="GO:0016020">
    <property type="term" value="C:membrane"/>
    <property type="evidence" value="ECO:0007669"/>
    <property type="project" value="UniProtKB-SubCell"/>
</dbReference>
<evidence type="ECO:0000256" key="1">
    <source>
        <dbReference type="ARBA" id="ARBA00004167"/>
    </source>
</evidence>
<dbReference type="PANTHER" id="PTHR46208">
    <property type="entry name" value="MITOCHONDRIAL IMPORT RECEPTOR SUBUNIT TOM70"/>
    <property type="match status" value="1"/>
</dbReference>
<evidence type="ECO:0000256" key="5">
    <source>
        <dbReference type="ARBA" id="ARBA00022989"/>
    </source>
</evidence>
<dbReference type="PROSITE" id="PS50005">
    <property type="entry name" value="TPR"/>
    <property type="match status" value="1"/>
</dbReference>
<sequence length="396" mass="45269">MSAVQSGQAPEAVLQNSHLFLEFCMSNVYKFLSQDAREITATMQCEPGGKDLPELHFLSGMEAIRIQKALQELLTTNMLSESSKPSGGSIRTTYQLVELARAYLNKHHKPSQVTLKKFRDNRNKLNSMVENNNHGFKNDKYATHNVKVRSKSDQIIFKRLREALQHIKEGSYDIAYEILEECQKLSPEYYEVARIFAFFHQKRGNYTEARENYELAIALAPDTPQLLFWFGKFIMTCEQDLDSAIQKFEAAHKLDSGSPEISVNLARAQMIQHSFDRAHQLLEQCNATASSLSDHLRGMYYDTTVQIHYRQADDFCSSGRTTEAITSLNDMILAFNRLPSDISDQYIRGKLSKANLTVQRLLRSCTDATSSKNLHEISEWLERESRAKSKATRSRT</sequence>
<dbReference type="Pfam" id="PF14559">
    <property type="entry name" value="TPR_19"/>
    <property type="match status" value="1"/>
</dbReference>
<dbReference type="InterPro" id="IPR019734">
    <property type="entry name" value="TPR_rpt"/>
</dbReference>
<evidence type="ECO:0000313" key="10">
    <source>
        <dbReference type="Proteomes" id="UP000001188"/>
    </source>
</evidence>
<gene>
    <name evidence="9" type="ORF">XCCB100_2472</name>
</gene>
<keyword evidence="4 8" id="KW-0802">TPR repeat</keyword>
<dbReference type="AlphaFoldDB" id="B0RTR8"/>
<keyword evidence="3" id="KW-0677">Repeat</keyword>
<protein>
    <submittedName>
        <fullName evidence="9">Uncharacterized protein</fullName>
    </submittedName>
</protein>
<reference evidence="9 10" key="1">
    <citation type="journal article" date="2008" name="J. Biotechnol.">
        <title>The genome of Xanthomonas campestris pv. campestris B100 and its use for the reconstruction of metabolic pathways involved in xanthan biosynthesis.</title>
        <authorList>
            <person name="Vorholter F.J."/>
            <person name="Schneiker S."/>
            <person name="Goesmann A."/>
            <person name="Krause L."/>
            <person name="Bekel T."/>
            <person name="Kaiser O."/>
            <person name="Linke B."/>
            <person name="Patschkowski T."/>
            <person name="Ruckert C."/>
            <person name="Schmid J."/>
            <person name="Sidhu V.K."/>
            <person name="Sieber V."/>
            <person name="Tauch A."/>
            <person name="Watt S.A."/>
            <person name="Weisshaar B."/>
            <person name="Becker A."/>
            <person name="Niehaus K."/>
            <person name="Puhler A."/>
        </authorList>
    </citation>
    <scope>NUCLEOTIDE SEQUENCE [LARGE SCALE GENOMIC DNA]</scope>
    <source>
        <strain evidence="9 10">B100</strain>
    </source>
</reference>
<dbReference type="Proteomes" id="UP000001188">
    <property type="component" value="Chromosome"/>
</dbReference>
<feature type="repeat" description="TPR" evidence="8">
    <location>
        <begin position="190"/>
        <end position="223"/>
    </location>
</feature>
<dbReference type="KEGG" id="xca:xcc-b100_2472"/>
<evidence type="ECO:0000256" key="7">
    <source>
        <dbReference type="ARBA" id="ARBA00038030"/>
    </source>
</evidence>
<comment type="subcellular location">
    <subcellularLocation>
        <location evidence="1">Membrane</location>
        <topology evidence="1">Single-pass membrane protein</topology>
    </subcellularLocation>
</comment>
<keyword evidence="2" id="KW-0812">Transmembrane</keyword>
<evidence type="ECO:0000256" key="4">
    <source>
        <dbReference type="ARBA" id="ARBA00022803"/>
    </source>
</evidence>
<accession>B0RTR8</accession>
<dbReference type="HOGENOM" id="CLU_696284_0_0_6"/>
<organism evidence="9 10">
    <name type="scientific">Xanthomonas campestris pv. campestris (strain B100)</name>
    <dbReference type="NCBI Taxonomy" id="509169"/>
    <lineage>
        <taxon>Bacteria</taxon>
        <taxon>Pseudomonadati</taxon>
        <taxon>Pseudomonadota</taxon>
        <taxon>Gammaproteobacteria</taxon>
        <taxon>Lysobacterales</taxon>
        <taxon>Lysobacteraceae</taxon>
        <taxon>Xanthomonas</taxon>
    </lineage>
</organism>
<evidence type="ECO:0000256" key="2">
    <source>
        <dbReference type="ARBA" id="ARBA00022692"/>
    </source>
</evidence>
<name>B0RTR8_XANCB</name>
<dbReference type="InterPro" id="IPR011990">
    <property type="entry name" value="TPR-like_helical_dom_sf"/>
</dbReference>
<keyword evidence="5" id="KW-1133">Transmembrane helix</keyword>
<dbReference type="SUPFAM" id="SSF48452">
    <property type="entry name" value="TPR-like"/>
    <property type="match status" value="1"/>
</dbReference>
<dbReference type="Gene3D" id="1.25.40.10">
    <property type="entry name" value="Tetratricopeptide repeat domain"/>
    <property type="match status" value="1"/>
</dbReference>
<proteinExistence type="inferred from homology"/>
<evidence type="ECO:0000256" key="3">
    <source>
        <dbReference type="ARBA" id="ARBA00022737"/>
    </source>
</evidence>
<comment type="similarity">
    <text evidence="7">Belongs to the Tom70 family.</text>
</comment>
<dbReference type="EMBL" id="AM920689">
    <property type="protein sequence ID" value="CAP51832.1"/>
    <property type="molecule type" value="Genomic_DNA"/>
</dbReference>
<keyword evidence="6" id="KW-0472">Membrane</keyword>
<evidence type="ECO:0000313" key="9">
    <source>
        <dbReference type="EMBL" id="CAP51832.1"/>
    </source>
</evidence>
<dbReference type="PANTHER" id="PTHR46208:SF1">
    <property type="entry name" value="MITOCHONDRIAL IMPORT RECEPTOR SUBUNIT TOM70"/>
    <property type="match status" value="1"/>
</dbReference>
<evidence type="ECO:0000256" key="8">
    <source>
        <dbReference type="PROSITE-ProRule" id="PRU00339"/>
    </source>
</evidence>
<evidence type="ECO:0000256" key="6">
    <source>
        <dbReference type="ARBA" id="ARBA00023136"/>
    </source>
</evidence>